<evidence type="ECO:0000313" key="10">
    <source>
        <dbReference type="EMBL" id="PQJ12733.1"/>
    </source>
</evidence>
<comment type="subcellular location">
    <subcellularLocation>
        <location evidence="1">Cell membrane</location>
        <topology evidence="1">Multi-pass membrane protein</topology>
    </subcellularLocation>
</comment>
<evidence type="ECO:0000259" key="8">
    <source>
        <dbReference type="Pfam" id="PF02687"/>
    </source>
</evidence>
<name>A0A2S7T0J6_9BACT</name>
<keyword evidence="2" id="KW-1003">Cell membrane</keyword>
<dbReference type="InterPro" id="IPR025857">
    <property type="entry name" value="MacB_PCD"/>
</dbReference>
<evidence type="ECO:0000256" key="3">
    <source>
        <dbReference type="ARBA" id="ARBA00022692"/>
    </source>
</evidence>
<keyword evidence="5 7" id="KW-0472">Membrane</keyword>
<dbReference type="InterPro" id="IPR050250">
    <property type="entry name" value="Macrolide_Exporter_MacB"/>
</dbReference>
<comment type="similarity">
    <text evidence="6">Belongs to the ABC-4 integral membrane protein family.</text>
</comment>
<evidence type="ECO:0000256" key="2">
    <source>
        <dbReference type="ARBA" id="ARBA00022475"/>
    </source>
</evidence>
<feature type="domain" description="ABC3 transporter permease C-terminal" evidence="8">
    <location>
        <begin position="294"/>
        <end position="407"/>
    </location>
</feature>
<keyword evidence="11" id="KW-1185">Reference proteome</keyword>
<evidence type="ECO:0008006" key="12">
    <source>
        <dbReference type="Google" id="ProtNLM"/>
    </source>
</evidence>
<evidence type="ECO:0000256" key="5">
    <source>
        <dbReference type="ARBA" id="ARBA00023136"/>
    </source>
</evidence>
<dbReference type="EMBL" id="PPSL01000001">
    <property type="protein sequence ID" value="PQJ12733.1"/>
    <property type="molecule type" value="Genomic_DNA"/>
</dbReference>
<sequence length="414" mass="44307">MRNLLFNIILALRAISTNKLRSGITIAVIGLGITALVGILTGIQVMKVAISSSFSSMGVNSFQLTSDVIKKKRHNGGVNISYTEGSSITYTEAKLFKERYKFPATVGISMSGSQIATVVYGSEKTNPNTNITGADEAYLAVNDTKLFAGRNFTASEVQSGTYVCMLGDGVAKKLFKNRMASAIDKEVTIGGIRCKVIGIMASKGSSMFMNSDNNVIIPLNTARQIYGGENSYLISVSVPMIGMKAFAAEEAEGIFRVIRRLPLNTENNFSIAQNSDLVNMVIENTTYIQVAAIVICIITLLNSIIGLMNIMLESVSERTREIGVSKALGARSSYIRGQFLTEAVLISLMGGAAGVIVGVLMGNIVGLIFHVGFVVPWLWILLGVGLCAIVGVISGIYPAIKASKLDPIVALRYE</sequence>
<dbReference type="GO" id="GO:0022857">
    <property type="term" value="F:transmembrane transporter activity"/>
    <property type="evidence" value="ECO:0007669"/>
    <property type="project" value="TreeGrafter"/>
</dbReference>
<feature type="transmembrane region" description="Helical" evidence="7">
    <location>
        <begin position="343"/>
        <end position="371"/>
    </location>
</feature>
<protein>
    <recommendedName>
        <fullName evidence="12">ABC transporter</fullName>
    </recommendedName>
</protein>
<feature type="transmembrane region" description="Helical" evidence="7">
    <location>
        <begin position="377"/>
        <end position="397"/>
    </location>
</feature>
<reference evidence="10 11" key="1">
    <citation type="submission" date="2018-01" db="EMBL/GenBank/DDBJ databases">
        <title>A novel member of the phylum Bacteroidetes isolated from glacier ice.</title>
        <authorList>
            <person name="Liu Q."/>
            <person name="Xin Y.-H."/>
        </authorList>
    </citation>
    <scope>NUCLEOTIDE SEQUENCE [LARGE SCALE GENOMIC DNA]</scope>
    <source>
        <strain evidence="10 11">RB1R16</strain>
    </source>
</reference>
<keyword evidence="4 7" id="KW-1133">Transmembrane helix</keyword>
<dbReference type="Proteomes" id="UP000239872">
    <property type="component" value="Unassembled WGS sequence"/>
</dbReference>
<proteinExistence type="inferred from homology"/>
<dbReference type="Pfam" id="PF12704">
    <property type="entry name" value="MacB_PCD"/>
    <property type="match status" value="1"/>
</dbReference>
<dbReference type="PANTHER" id="PTHR30572">
    <property type="entry name" value="MEMBRANE COMPONENT OF TRANSPORTER-RELATED"/>
    <property type="match status" value="1"/>
</dbReference>
<evidence type="ECO:0000256" key="6">
    <source>
        <dbReference type="ARBA" id="ARBA00038076"/>
    </source>
</evidence>
<feature type="transmembrane region" description="Helical" evidence="7">
    <location>
        <begin position="287"/>
        <end position="312"/>
    </location>
</feature>
<keyword evidence="3 7" id="KW-0812">Transmembrane</keyword>
<dbReference type="OrthoDB" id="9770036at2"/>
<feature type="domain" description="MacB-like periplasmic core" evidence="9">
    <location>
        <begin position="22"/>
        <end position="237"/>
    </location>
</feature>
<evidence type="ECO:0000256" key="4">
    <source>
        <dbReference type="ARBA" id="ARBA00022989"/>
    </source>
</evidence>
<dbReference type="AlphaFoldDB" id="A0A2S7T0J6"/>
<accession>A0A2S7T0J6</accession>
<evidence type="ECO:0000313" key="11">
    <source>
        <dbReference type="Proteomes" id="UP000239872"/>
    </source>
</evidence>
<evidence type="ECO:0000256" key="1">
    <source>
        <dbReference type="ARBA" id="ARBA00004651"/>
    </source>
</evidence>
<dbReference type="PANTHER" id="PTHR30572:SF4">
    <property type="entry name" value="ABC TRANSPORTER PERMEASE YTRF"/>
    <property type="match status" value="1"/>
</dbReference>
<dbReference type="GO" id="GO:0005886">
    <property type="term" value="C:plasma membrane"/>
    <property type="evidence" value="ECO:0007669"/>
    <property type="project" value="UniProtKB-SubCell"/>
</dbReference>
<evidence type="ECO:0000256" key="7">
    <source>
        <dbReference type="SAM" id="Phobius"/>
    </source>
</evidence>
<dbReference type="Pfam" id="PF02687">
    <property type="entry name" value="FtsX"/>
    <property type="match status" value="1"/>
</dbReference>
<dbReference type="InterPro" id="IPR003838">
    <property type="entry name" value="ABC3_permease_C"/>
</dbReference>
<comment type="caution">
    <text evidence="10">The sequence shown here is derived from an EMBL/GenBank/DDBJ whole genome shotgun (WGS) entry which is preliminary data.</text>
</comment>
<gene>
    <name evidence="10" type="ORF">CJD36_003015</name>
</gene>
<feature type="transmembrane region" description="Helical" evidence="7">
    <location>
        <begin position="20"/>
        <end position="43"/>
    </location>
</feature>
<evidence type="ECO:0000259" key="9">
    <source>
        <dbReference type="Pfam" id="PF12704"/>
    </source>
</evidence>
<organism evidence="10 11">
    <name type="scientific">Flavipsychrobacter stenotrophus</name>
    <dbReference type="NCBI Taxonomy" id="2077091"/>
    <lineage>
        <taxon>Bacteria</taxon>
        <taxon>Pseudomonadati</taxon>
        <taxon>Bacteroidota</taxon>
        <taxon>Chitinophagia</taxon>
        <taxon>Chitinophagales</taxon>
        <taxon>Chitinophagaceae</taxon>
        <taxon>Flavipsychrobacter</taxon>
    </lineage>
</organism>